<keyword evidence="2" id="KW-1185">Reference proteome</keyword>
<organism evidence="1 2">
    <name type="scientific">Urechidicola vernalis</name>
    <dbReference type="NCBI Taxonomy" id="3075600"/>
    <lineage>
        <taxon>Bacteria</taxon>
        <taxon>Pseudomonadati</taxon>
        <taxon>Bacteroidota</taxon>
        <taxon>Flavobacteriia</taxon>
        <taxon>Flavobacteriales</taxon>
        <taxon>Flavobacteriaceae</taxon>
        <taxon>Urechidicola</taxon>
    </lineage>
</organism>
<dbReference type="RefSeq" id="WP_311593230.1">
    <property type="nucleotide sequence ID" value="NZ_JAVRHV010000003.1"/>
</dbReference>
<proteinExistence type="predicted"/>
<dbReference type="InterPro" id="IPR021958">
    <property type="entry name" value="DUF3575"/>
</dbReference>
<gene>
    <name evidence="1" type="ORF">RM519_08290</name>
</gene>
<protein>
    <submittedName>
        <fullName evidence="1">DUF3575 domain-containing protein</fullName>
    </submittedName>
</protein>
<dbReference type="Pfam" id="PF12099">
    <property type="entry name" value="DUF3575"/>
    <property type="match status" value="1"/>
</dbReference>
<accession>A0ABU2Y7N2</accession>
<reference evidence="1 2" key="1">
    <citation type="submission" date="2023-09" db="EMBL/GenBank/DDBJ databases">
        <authorList>
            <person name="Rey-Velasco X."/>
        </authorList>
    </citation>
    <scope>NUCLEOTIDE SEQUENCE [LARGE SCALE GENOMIC DNA]</scope>
    <source>
        <strain evidence="1 2">P050</strain>
    </source>
</reference>
<sequence length="184" mass="20893">MKSIKSQVKSQIAVFFLLLISVGSFSQEVEITKEKTVRNEIKLNLMYLLGSTIDIAYEHILNENSSLGISLMHTLNEKNSMWKYGITPYYRMFFGKKEASGFFIEGNMAFYSEEINYGTWIYFGTPPPVEFETGFGAGFAIGGKFVNKNGFLVELYLGAGRNFINTDIIEEYYPRAGISIGKRF</sequence>
<dbReference type="Proteomes" id="UP001252186">
    <property type="component" value="Unassembled WGS sequence"/>
</dbReference>
<evidence type="ECO:0000313" key="1">
    <source>
        <dbReference type="EMBL" id="MDT0553240.1"/>
    </source>
</evidence>
<name>A0ABU2Y7N2_9FLAO</name>
<dbReference type="EMBL" id="JAVRHV010000003">
    <property type="protein sequence ID" value="MDT0553240.1"/>
    <property type="molecule type" value="Genomic_DNA"/>
</dbReference>
<evidence type="ECO:0000313" key="2">
    <source>
        <dbReference type="Proteomes" id="UP001252186"/>
    </source>
</evidence>
<comment type="caution">
    <text evidence="1">The sequence shown here is derived from an EMBL/GenBank/DDBJ whole genome shotgun (WGS) entry which is preliminary data.</text>
</comment>